<reference evidence="2 3" key="1">
    <citation type="submission" date="2018-06" db="EMBL/GenBank/DDBJ databases">
        <authorList>
            <consortium name="Pathogen Informatics"/>
            <person name="Doyle S."/>
        </authorList>
    </citation>
    <scope>NUCLEOTIDE SEQUENCE [LARGE SCALE GENOMIC DNA]</scope>
    <source>
        <strain evidence="2 3">NCTC11460</strain>
    </source>
</reference>
<dbReference type="Proteomes" id="UP000255101">
    <property type="component" value="Unassembled WGS sequence"/>
</dbReference>
<feature type="transmembrane region" description="Helical" evidence="1">
    <location>
        <begin position="303"/>
        <end position="321"/>
    </location>
</feature>
<keyword evidence="1" id="KW-0812">Transmembrane</keyword>
<organism evidence="2 3">
    <name type="scientific">Peptostreptococcus anaerobius</name>
    <dbReference type="NCBI Taxonomy" id="1261"/>
    <lineage>
        <taxon>Bacteria</taxon>
        <taxon>Bacillati</taxon>
        <taxon>Bacillota</taxon>
        <taxon>Clostridia</taxon>
        <taxon>Peptostreptococcales</taxon>
        <taxon>Peptostreptococcaceae</taxon>
        <taxon>Peptostreptococcus</taxon>
    </lineage>
</organism>
<dbReference type="EMBL" id="UGTB01000004">
    <property type="protein sequence ID" value="SUB62170.1"/>
    <property type="molecule type" value="Genomic_DNA"/>
</dbReference>
<keyword evidence="1" id="KW-1133">Transmembrane helix</keyword>
<sequence>MSFNDMCMNDYKDRVLRNNKLRSLKDVEKQRAIDGFKKYLNTSITAHKVKVTDVDEVCITSKTKTALIAINDIANNDDTSLDEKEIFTELDLNVGVGCYVRFDNCDWLITFQEHQPIGAKKQFIMRRCNGSFSIKHEGEIYKIPISTENLTMYSDGVADGLFMSHMDSKKQIWYGSNPVTRTILEGFRVLLTHRTAFRITHINDFEYNGLIKSLILQTAVIKGDNYSTLLANNESYYKTFYADDNEESPIIPEDKIIGNTKIIIGEQVEYTIKLSSKHTGIKWDIEENEAFTILSQTDSKKKTLLFMVFYSFILFITINLSY</sequence>
<keyword evidence="1" id="KW-0472">Membrane</keyword>
<evidence type="ECO:0000313" key="3">
    <source>
        <dbReference type="Proteomes" id="UP000255101"/>
    </source>
</evidence>
<gene>
    <name evidence="2" type="ORF">NCTC11460_02178</name>
</gene>
<evidence type="ECO:0000256" key="1">
    <source>
        <dbReference type="SAM" id="Phobius"/>
    </source>
</evidence>
<evidence type="ECO:0000313" key="2">
    <source>
        <dbReference type="EMBL" id="SUB62170.1"/>
    </source>
</evidence>
<accession>A0A379CIH4</accession>
<protein>
    <submittedName>
        <fullName evidence="2">Uncharacterized protein</fullName>
    </submittedName>
</protein>
<name>A0A379CIH4_9FIRM</name>
<proteinExistence type="predicted"/>
<dbReference type="RefSeq" id="WP_115342886.1">
    <property type="nucleotide sequence ID" value="NZ_UGTB01000004.1"/>
</dbReference>
<dbReference type="AlphaFoldDB" id="A0A379CIH4"/>